<dbReference type="Proteomes" id="UP000019147">
    <property type="component" value="Chromosome"/>
</dbReference>
<evidence type="ECO:0000313" key="3">
    <source>
        <dbReference type="Proteomes" id="UP000019147"/>
    </source>
</evidence>
<dbReference type="KEGG" id="cgz:M787_001410"/>
<sequence length="750" mass="84414">MTIQPAYITFNRNITAALLGNQVDAPMELSQAAILFQQLDLKAKGLKRSLGLLQEVQPQRLPSVPYSEIPGNILELSPSSLISLPNQDPTDDEQKAILDNPNLASAQCYISGLEESFADWLTPVDQGGIADPSEAETELVREFQVKLSTLKQLFTVGSQPTEENYKALYALPREFVAAVEELQKTNSSLKNKVINFWNNLMLVYNSMVSLTYPVVDDLAAQMADLALNVETANRVISIIRQFAYSIKDFFTPLWNLNSSVRNTADTYTALEAGMSKTYILLGDLYRQLMEGYAPNSEDALPQEIKNGIDIFLKSLKDISLSLVQNQKCYLNNLLSFLFAYAVATEIAAEKSQINQSEVTTALNQEKAYWAQRCISDFDITTAFTALVSTPFTYFQVSLFDSNSTTNISGANPLFFKEAIEIVTTYGDIMSRDDYSKVLKGMEDSVQEIQNKINEWTTQSAELAKQKQGLDPSQLNYFDTMNADKKTFVESSPLQTIYKSLMLDKYLPNQQRILETLGDQMIFSNKAARYMNRLISVITAFQTSDVYYSMTIYLRQMNLQDLPDAIGKARDAFQKEGKRCATDRKRCQNAIEEIGKILEELETDTEITTTQKRELRLKLKDYRAQLEMLLRNLDSLDCFLKHVSLDPEQNPDDVDTAFVVKISNTTVPGYDRILSILESFVIEGGENAVVSGGAKQVLQSMESTQQDYTTFNQNQQLALQLESAAIQQEWTMVSAALALLNQIFAKLIRRI</sequence>
<dbReference type="GeneID" id="81477960"/>
<organism evidence="2 3">
    <name type="scientific">Chlamydia gallinacea 08-1274/3</name>
    <dbReference type="NCBI Taxonomy" id="1143323"/>
    <lineage>
        <taxon>Bacteria</taxon>
        <taxon>Pseudomonadati</taxon>
        <taxon>Chlamydiota</taxon>
        <taxon>Chlamydiia</taxon>
        <taxon>Chlamydiales</taxon>
        <taxon>Chlamydiaceae</taxon>
        <taxon>Chlamydia/Chlamydophila group</taxon>
        <taxon>Chlamydia</taxon>
    </lineage>
</organism>
<feature type="coiled-coil region" evidence="1">
    <location>
        <begin position="583"/>
        <end position="631"/>
    </location>
</feature>
<name>A0A173DYG2_9CHLA</name>
<proteinExistence type="predicted"/>
<evidence type="ECO:0000313" key="2">
    <source>
        <dbReference type="EMBL" id="ANG65979.1"/>
    </source>
</evidence>
<accession>A0A173DYG2</accession>
<dbReference type="eggNOG" id="COG1511">
    <property type="taxonomic scope" value="Bacteria"/>
</dbReference>
<dbReference type="STRING" id="1143323.M787_001410"/>
<feature type="coiled-coil region" evidence="1">
    <location>
        <begin position="431"/>
        <end position="465"/>
    </location>
</feature>
<protein>
    <submittedName>
        <fullName evidence="2">Effector from type III secretion system family protein</fullName>
    </submittedName>
</protein>
<dbReference type="RefSeq" id="WP_021828680.1">
    <property type="nucleotide sequence ID" value="NZ_CP015840.1"/>
</dbReference>
<gene>
    <name evidence="2" type="ORF">M787_001410</name>
</gene>
<keyword evidence="1" id="KW-0175">Coiled coil</keyword>
<dbReference type="AlphaFoldDB" id="A0A173DYG2"/>
<dbReference type="InterPro" id="IPR007606">
    <property type="entry name" value="T3SS_effector"/>
</dbReference>
<dbReference type="EMBL" id="CP015840">
    <property type="protein sequence ID" value="ANG65979.1"/>
    <property type="molecule type" value="Genomic_DNA"/>
</dbReference>
<dbReference type="OrthoDB" id="19147at2"/>
<evidence type="ECO:0000256" key="1">
    <source>
        <dbReference type="SAM" id="Coils"/>
    </source>
</evidence>
<dbReference type="Pfam" id="PF04518">
    <property type="entry name" value="Effector_1"/>
    <property type="match status" value="1"/>
</dbReference>
<reference evidence="2 3" key="1">
    <citation type="journal article" date="2014" name="Syst. Appl. Microbiol.">
        <title>Evidence for the existence of two new members of the family Chlamydiaceae and proposal of Chlamydia avium sp. nov. and Chlamydia gallinacea sp. nov.</title>
        <authorList>
            <person name="Sachse K."/>
            <person name="Laroucau K."/>
            <person name="Riege K."/>
            <person name="Wehner S."/>
            <person name="Dilcher M."/>
            <person name="Creasy H.H."/>
            <person name="Weidmann M."/>
            <person name="Myers G."/>
            <person name="Vorimore F."/>
            <person name="Vicari N."/>
            <person name="Magnino S."/>
            <person name="Liebler-Tenorio E."/>
            <person name="Ruettger A."/>
            <person name="Bavoil P.M."/>
            <person name="Hufert F.T."/>
            <person name="Rossello-Mora R."/>
            <person name="Marz M."/>
        </authorList>
    </citation>
    <scope>NUCLEOTIDE SEQUENCE [LARGE SCALE GENOMIC DNA]</scope>
    <source>
        <strain evidence="2 3">08-1274/3</strain>
    </source>
</reference>